<evidence type="ECO:0000313" key="3">
    <source>
        <dbReference type="Proteomes" id="UP001319200"/>
    </source>
</evidence>
<keyword evidence="1" id="KW-0472">Membrane</keyword>
<evidence type="ECO:0000313" key="2">
    <source>
        <dbReference type="EMBL" id="MBT1700933.1"/>
    </source>
</evidence>
<evidence type="ECO:0008006" key="4">
    <source>
        <dbReference type="Google" id="ProtNLM"/>
    </source>
</evidence>
<dbReference type="AlphaFoldDB" id="A0AAP2DTA2"/>
<feature type="transmembrane region" description="Helical" evidence="1">
    <location>
        <begin position="128"/>
        <end position="146"/>
    </location>
</feature>
<dbReference type="RefSeq" id="WP_254169621.1">
    <property type="nucleotide sequence ID" value="NZ_JAHESF010000052.1"/>
</dbReference>
<proteinExistence type="predicted"/>
<dbReference type="Proteomes" id="UP001319200">
    <property type="component" value="Unassembled WGS sequence"/>
</dbReference>
<reference evidence="2 3" key="1">
    <citation type="submission" date="2021-05" db="EMBL/GenBank/DDBJ databases">
        <title>A Polyphasic approach of four new species of the genus Ohtaekwangia: Ohtaekwangia histidinii sp. nov., Ohtaekwangia cretensis sp. nov., Ohtaekwangia indiensis sp. nov., Ohtaekwangia reichenbachii sp. nov. from diverse environment.</title>
        <authorList>
            <person name="Octaviana S."/>
        </authorList>
    </citation>
    <scope>NUCLEOTIDE SEQUENCE [LARGE SCALE GENOMIC DNA]</scope>
    <source>
        <strain evidence="2 3">PWU4</strain>
    </source>
</reference>
<accession>A0AAP2DTA2</accession>
<dbReference type="PROSITE" id="PS51257">
    <property type="entry name" value="PROKAR_LIPOPROTEIN"/>
    <property type="match status" value="1"/>
</dbReference>
<protein>
    <recommendedName>
        <fullName evidence="4">DUF4126 family protein</fullName>
    </recommendedName>
</protein>
<gene>
    <name evidence="2" type="ORF">KK083_28835</name>
</gene>
<organism evidence="2 3">
    <name type="scientific">Chryseosolibacter histidini</name>
    <dbReference type="NCBI Taxonomy" id="2782349"/>
    <lineage>
        <taxon>Bacteria</taxon>
        <taxon>Pseudomonadati</taxon>
        <taxon>Bacteroidota</taxon>
        <taxon>Cytophagia</taxon>
        <taxon>Cytophagales</taxon>
        <taxon>Chryseotaleaceae</taxon>
        <taxon>Chryseosolibacter</taxon>
    </lineage>
</organism>
<comment type="caution">
    <text evidence="2">The sequence shown here is derived from an EMBL/GenBank/DDBJ whole genome shotgun (WGS) entry which is preliminary data.</text>
</comment>
<feature type="transmembrane region" description="Helical" evidence="1">
    <location>
        <begin position="89"/>
        <end position="108"/>
    </location>
</feature>
<keyword evidence="1" id="KW-1133">Transmembrane helix</keyword>
<keyword evidence="1" id="KW-0812">Transmembrane</keyword>
<dbReference type="EMBL" id="JAHESF010000052">
    <property type="protein sequence ID" value="MBT1700933.1"/>
    <property type="molecule type" value="Genomic_DNA"/>
</dbReference>
<evidence type="ECO:0000256" key="1">
    <source>
        <dbReference type="SAM" id="Phobius"/>
    </source>
</evidence>
<name>A0AAP2DTA2_9BACT</name>
<keyword evidence="3" id="KW-1185">Reference proteome</keyword>
<sequence>MNQRLTSAIGGLAGACALTALNEGAKRINKNAPRLDVLGMNAVARLVKGGGLGSTITKGKMMPASLAGDLISNSLYFGMAGASGKKQTLLRGALLGLGAGLGALTLAKPLGLDERVVSATPTTKALTVAWYVIGGLVAGAVINMLGNQKPEVRSQESEGGVRIKE</sequence>